<feature type="chain" id="PRO_5007449864" description="Lipoprotein" evidence="1">
    <location>
        <begin position="27"/>
        <end position="231"/>
    </location>
</feature>
<evidence type="ECO:0000313" key="3">
    <source>
        <dbReference type="Proteomes" id="UP000070433"/>
    </source>
</evidence>
<organism evidence="2 3">
    <name type="scientific">Ramlibacter tataouinensis</name>
    <dbReference type="NCBI Taxonomy" id="94132"/>
    <lineage>
        <taxon>Bacteria</taxon>
        <taxon>Pseudomonadati</taxon>
        <taxon>Pseudomonadota</taxon>
        <taxon>Betaproteobacteria</taxon>
        <taxon>Burkholderiales</taxon>
        <taxon>Comamonadaceae</taxon>
        <taxon>Ramlibacter</taxon>
    </lineage>
</organism>
<dbReference type="Proteomes" id="UP000070433">
    <property type="component" value="Chromosome"/>
</dbReference>
<gene>
    <name evidence="2" type="ORF">UC35_18265</name>
</gene>
<keyword evidence="1" id="KW-0732">Signal</keyword>
<dbReference type="AlphaFoldDB" id="A0A127JX00"/>
<keyword evidence="3" id="KW-1185">Reference proteome</keyword>
<feature type="signal peptide" evidence="1">
    <location>
        <begin position="1"/>
        <end position="26"/>
    </location>
</feature>
<accession>A0A127JX00</accession>
<evidence type="ECO:0000256" key="1">
    <source>
        <dbReference type="SAM" id="SignalP"/>
    </source>
</evidence>
<dbReference type="EMBL" id="CP010951">
    <property type="protein sequence ID" value="AMO24425.1"/>
    <property type="molecule type" value="Genomic_DNA"/>
</dbReference>
<name>A0A127JX00_9BURK</name>
<evidence type="ECO:0008006" key="4">
    <source>
        <dbReference type="Google" id="ProtNLM"/>
    </source>
</evidence>
<dbReference type="RefSeq" id="WP_061502196.1">
    <property type="nucleotide sequence ID" value="NZ_CP010951.1"/>
</dbReference>
<sequence>MNRITNRSTLPAALLAMLLLAGGAQAQSSCSSDGQSAPTALLERFINADCESCWAERTTPEPASGAIAVDWIAPGTRGDDAPLAAAATTDARERLQAAGKALPAQSVTAFSRLTQGRRLRVAHGLPFRDYIGTSIELSSSAGGPWKGWLLLVETLPAGTEGSAVERNLVRNALQLEWKSGPAAQRLREARPMRIPDGAQPDRLRVIGWVEDEQGRLRGIAQSRCAPSREKG</sequence>
<evidence type="ECO:0000313" key="2">
    <source>
        <dbReference type="EMBL" id="AMO24425.1"/>
    </source>
</evidence>
<reference evidence="2 3" key="1">
    <citation type="journal article" date="2014" name="Int. J. Syst. Evol. Microbiol.">
        <title>Ramlibacter solisilvae sp. nov., isolated from forest soil, and emended description of the genus Ramlibacter.</title>
        <authorList>
            <person name="Lee H.J."/>
            <person name="Lee S.H."/>
            <person name="Lee S.S."/>
            <person name="Lee J.S."/>
            <person name="Kim Y."/>
            <person name="Kim S.C."/>
            <person name="Jeon C.O."/>
        </authorList>
    </citation>
    <scope>NUCLEOTIDE SEQUENCE [LARGE SCALE GENOMIC DNA]</scope>
    <source>
        <strain evidence="2 3">5-10</strain>
    </source>
</reference>
<protein>
    <recommendedName>
        <fullName evidence="4">Lipoprotein</fullName>
    </recommendedName>
</protein>
<dbReference type="PATRIC" id="fig|94132.3.peg.3733"/>
<proteinExistence type="predicted"/>